<comment type="similarity">
    <text evidence="1">Belongs to the UbiK family.</text>
</comment>
<dbReference type="Proteomes" id="UP001205843">
    <property type="component" value="Unassembled WGS sequence"/>
</dbReference>
<dbReference type="InterPro" id="IPR007475">
    <property type="entry name" value="UbiK"/>
</dbReference>
<dbReference type="AlphaFoldDB" id="A0AAE3G7C9"/>
<keyword evidence="1" id="KW-0175">Coiled coil</keyword>
<evidence type="ECO:0000256" key="1">
    <source>
        <dbReference type="HAMAP-Rule" id="MF_02216"/>
    </source>
</evidence>
<keyword evidence="3" id="KW-1185">Reference proteome</keyword>
<proteinExistence type="inferred from homology"/>
<comment type="pathway">
    <text evidence="1">Cofactor biosynthesis; ubiquinone biosynthesis.</text>
</comment>
<accession>A0AAE3G7C9</accession>
<comment type="function">
    <text evidence="1">Required for efficient ubiquinone (coenzyme Q) biosynthesis. UbiK is probably an accessory factor of Ubi enzymes and facilitates ubiquinone biosynthesis by acting as an assembly factor, a targeting factor, or both.</text>
</comment>
<dbReference type="GO" id="GO:0005829">
    <property type="term" value="C:cytosol"/>
    <property type="evidence" value="ECO:0007669"/>
    <property type="project" value="TreeGrafter"/>
</dbReference>
<dbReference type="RefSeq" id="WP_253483921.1">
    <property type="nucleotide sequence ID" value="NZ_JALJXV010000011.1"/>
</dbReference>
<dbReference type="EMBL" id="JALJXV010000011">
    <property type="protein sequence ID" value="MCP1676787.1"/>
    <property type="molecule type" value="Genomic_DNA"/>
</dbReference>
<evidence type="ECO:0000313" key="3">
    <source>
        <dbReference type="Proteomes" id="UP001205843"/>
    </source>
</evidence>
<feature type="coiled-coil region" evidence="1">
    <location>
        <begin position="52"/>
        <end position="79"/>
    </location>
</feature>
<reference evidence="2" key="1">
    <citation type="submission" date="2022-03" db="EMBL/GenBank/DDBJ databases">
        <title>Genomic Encyclopedia of Type Strains, Phase III (KMG-III): the genomes of soil and plant-associated and newly described type strains.</title>
        <authorList>
            <person name="Whitman W."/>
        </authorList>
    </citation>
    <scope>NUCLEOTIDE SEQUENCE</scope>
    <source>
        <strain evidence="2">ANL 6-2</strain>
    </source>
</reference>
<dbReference type="NCBIfam" id="NF047835">
    <property type="entry name" value="UbiqAccUbiK"/>
    <property type="match status" value="1"/>
</dbReference>
<keyword evidence="1" id="KW-0963">Cytoplasm</keyword>
<organism evidence="2 3">
    <name type="scientific">Natronocella acetinitrilica</name>
    <dbReference type="NCBI Taxonomy" id="414046"/>
    <lineage>
        <taxon>Bacteria</taxon>
        <taxon>Pseudomonadati</taxon>
        <taxon>Pseudomonadota</taxon>
        <taxon>Gammaproteobacteria</taxon>
        <taxon>Chromatiales</taxon>
        <taxon>Ectothiorhodospiraceae</taxon>
        <taxon>Natronocella</taxon>
    </lineage>
</organism>
<evidence type="ECO:0000313" key="2">
    <source>
        <dbReference type="EMBL" id="MCP1676787.1"/>
    </source>
</evidence>
<comment type="subcellular location">
    <subcellularLocation>
        <location evidence="1">Cytoplasm</location>
    </subcellularLocation>
</comment>
<dbReference type="HAMAP" id="MF_02216">
    <property type="entry name" value="UbiK"/>
    <property type="match status" value="1"/>
</dbReference>
<protein>
    <recommendedName>
        <fullName evidence="1">Ubiquinone biosynthesis accessory factor UbiK</fullName>
    </recommendedName>
</protein>
<name>A0AAE3G7C9_9GAMM</name>
<gene>
    <name evidence="1" type="primary">ubiK</name>
    <name evidence="2" type="ORF">J2T57_003960</name>
</gene>
<keyword evidence="1" id="KW-0831">Ubiquinone biosynthesis</keyword>
<comment type="caution">
    <text evidence="2">The sequence shown here is derived from an EMBL/GenBank/DDBJ whole genome shotgun (WGS) entry which is preliminary data.</text>
</comment>
<dbReference type="PANTHER" id="PTHR38040">
    <property type="entry name" value="UBIQUINONE BIOSYNTHESIS ACCESSORY FACTOR UBIK"/>
    <property type="match status" value="1"/>
</dbReference>
<dbReference type="Pfam" id="PF04380">
    <property type="entry name" value="BMFP"/>
    <property type="match status" value="1"/>
</dbReference>
<dbReference type="PANTHER" id="PTHR38040:SF1">
    <property type="entry name" value="UBIQUINONE BIOSYNTHESIS ACCESSORY FACTOR UBIK"/>
    <property type="match status" value="1"/>
</dbReference>
<dbReference type="GO" id="GO:0006744">
    <property type="term" value="P:ubiquinone biosynthetic process"/>
    <property type="evidence" value="ECO:0007669"/>
    <property type="project" value="UniProtKB-UniRule"/>
</dbReference>
<sequence length="84" mass="9783">MLDPKTLDELSRKFSENLPSGLREFQREVEQNMRAAMQSTFHRMELVTREEFDAQSKVLARTRAQLEALEERVSALEALVKESE</sequence>